<feature type="compositionally biased region" description="Basic and acidic residues" evidence="1">
    <location>
        <begin position="35"/>
        <end position="52"/>
    </location>
</feature>
<accession>W7AGA9</accession>
<feature type="compositionally biased region" description="Basic and acidic residues" evidence="1">
    <location>
        <begin position="257"/>
        <end position="272"/>
    </location>
</feature>
<feature type="compositionally biased region" description="Polar residues" evidence="1">
    <location>
        <begin position="222"/>
        <end position="241"/>
    </location>
</feature>
<dbReference type="GeneID" id="20036895"/>
<dbReference type="VEuPathDB" id="PlasmoDB:C922_01621"/>
<feature type="region of interest" description="Disordered" evidence="1">
    <location>
        <begin position="80"/>
        <end position="99"/>
    </location>
</feature>
<evidence type="ECO:0000313" key="3">
    <source>
        <dbReference type="Proteomes" id="UP000030640"/>
    </source>
</evidence>
<feature type="compositionally biased region" description="Basic and acidic residues" evidence="1">
    <location>
        <begin position="206"/>
        <end position="218"/>
    </location>
</feature>
<reference evidence="2 3" key="1">
    <citation type="submission" date="2013-02" db="EMBL/GenBank/DDBJ databases">
        <title>The Genome Sequence of Plasmodium inui San Antonio 1.</title>
        <authorList>
            <consortium name="The Broad Institute Genome Sequencing Platform"/>
            <consortium name="The Broad Institute Genome Sequencing Center for Infectious Disease"/>
            <person name="Neafsey D."/>
            <person name="Cheeseman I."/>
            <person name="Volkman S."/>
            <person name="Adams J."/>
            <person name="Walker B."/>
            <person name="Young S.K."/>
            <person name="Zeng Q."/>
            <person name="Gargeya S."/>
            <person name="Fitzgerald M."/>
            <person name="Haas B."/>
            <person name="Abouelleil A."/>
            <person name="Alvarado L."/>
            <person name="Arachchi H.M."/>
            <person name="Berlin A.M."/>
            <person name="Chapman S.B."/>
            <person name="Dewar J."/>
            <person name="Goldberg J."/>
            <person name="Griggs A."/>
            <person name="Gujja S."/>
            <person name="Hansen M."/>
            <person name="Howarth C."/>
            <person name="Imamovic A."/>
            <person name="Larimer J."/>
            <person name="McCowan C."/>
            <person name="Murphy C."/>
            <person name="Neiman D."/>
            <person name="Pearson M."/>
            <person name="Priest M."/>
            <person name="Roberts A."/>
            <person name="Saif S."/>
            <person name="Shea T."/>
            <person name="Sisk P."/>
            <person name="Sykes S."/>
            <person name="Wortman J."/>
            <person name="Nusbaum C."/>
            <person name="Birren B."/>
        </authorList>
    </citation>
    <scope>NUCLEOTIDE SEQUENCE [LARGE SCALE GENOMIC DNA]</scope>
    <source>
        <strain evidence="2 3">San Antonio 1</strain>
    </source>
</reference>
<evidence type="ECO:0000313" key="2">
    <source>
        <dbReference type="EMBL" id="EUD68009.1"/>
    </source>
</evidence>
<organism evidence="2 3">
    <name type="scientific">Plasmodium inui San Antonio 1</name>
    <dbReference type="NCBI Taxonomy" id="1237626"/>
    <lineage>
        <taxon>Eukaryota</taxon>
        <taxon>Sar</taxon>
        <taxon>Alveolata</taxon>
        <taxon>Apicomplexa</taxon>
        <taxon>Aconoidasida</taxon>
        <taxon>Haemosporida</taxon>
        <taxon>Plasmodiidae</taxon>
        <taxon>Plasmodium</taxon>
        <taxon>Plasmodium (Plasmodium)</taxon>
    </lineage>
</organism>
<sequence>MGLFRRGKKNESEKETLQGYKLPGPPKEPSLKSGFKNEEERDANKEKEDALKFKASGSAKNKKKKDALFSFARLNFFGRSKSKKTLGETQRNPSKEEPLLGREVKEIFKDFETLKEEAKGEAKEIEKGTATEEAKREAVNGTTNVEKAKVPTQRSATEAELQRNGVHTSPSVNEELLDILTEDERKSIQVVSLIDGSSNGDSSETNTDRKDDSAEKDVPLNLNPTYSIKKQKSGTNLSQNKHLLMKKSNLSEGMYQVDKKKSYPPKKEHDENDLVISPNAGGNPVKEMQTKKSILKNIIKMPISYASKSFKRDLSASKESAKLGIGANETREGKIAGTKEGALKSQDTTDSIYLQRSDHDKGDVSSFEEINGMSEDTNYTGKMNFNNSIPNFNLTSKKNVPRTANTKDAAPMIISKLKMNKKNSNIGSGFEHADDPNDFKRVKSTLTRQDIRAKKSNLIRRVKLMEKNLLMSKEEQQEDGTKNIHRKMTNDILEGGGISFNLHPPLLVTENSFDICPISPIEDIIEVIHSIWNDNKEETISKLKKCKENNEKSSSVLKKTLDKLNGPEDSVVTNLTKNMSLQQDYLVEVDEVVRSVSED</sequence>
<feature type="compositionally biased region" description="Polar residues" evidence="1">
    <location>
        <begin position="195"/>
        <end position="205"/>
    </location>
</feature>
<keyword evidence="3" id="KW-1185">Reference proteome</keyword>
<feature type="region of interest" description="Disordered" evidence="1">
    <location>
        <begin position="1"/>
        <end position="64"/>
    </location>
</feature>
<dbReference type="OrthoDB" id="373008at2759"/>
<feature type="compositionally biased region" description="Basic and acidic residues" evidence="1">
    <location>
        <begin position="118"/>
        <end position="138"/>
    </location>
</feature>
<dbReference type="EMBL" id="KI965464">
    <property type="protein sequence ID" value="EUD68009.1"/>
    <property type="molecule type" value="Genomic_DNA"/>
</dbReference>
<gene>
    <name evidence="2" type="ORF">C922_01621</name>
</gene>
<dbReference type="RefSeq" id="XP_008815446.1">
    <property type="nucleotide sequence ID" value="XM_008817224.1"/>
</dbReference>
<name>W7AGA9_9APIC</name>
<evidence type="ECO:0000256" key="1">
    <source>
        <dbReference type="SAM" id="MobiDB-lite"/>
    </source>
</evidence>
<feature type="region of interest" description="Disordered" evidence="1">
    <location>
        <begin position="190"/>
        <end position="286"/>
    </location>
</feature>
<dbReference type="AlphaFoldDB" id="W7AGA9"/>
<proteinExistence type="predicted"/>
<feature type="region of interest" description="Disordered" evidence="1">
    <location>
        <begin position="118"/>
        <end position="175"/>
    </location>
</feature>
<protein>
    <submittedName>
        <fullName evidence="2">Uncharacterized protein</fullName>
    </submittedName>
</protein>
<dbReference type="Proteomes" id="UP000030640">
    <property type="component" value="Unassembled WGS sequence"/>
</dbReference>